<evidence type="ECO:0000313" key="1">
    <source>
        <dbReference type="EMBL" id="GAB0203337.1"/>
    </source>
</evidence>
<dbReference type="EMBL" id="BAAFJT010000040">
    <property type="protein sequence ID" value="GAB0203337.1"/>
    <property type="molecule type" value="Genomic_DNA"/>
</dbReference>
<organism evidence="1 2">
    <name type="scientific">Grus japonensis</name>
    <name type="common">Japanese crane</name>
    <name type="synonym">Red-crowned crane</name>
    <dbReference type="NCBI Taxonomy" id="30415"/>
    <lineage>
        <taxon>Eukaryota</taxon>
        <taxon>Metazoa</taxon>
        <taxon>Chordata</taxon>
        <taxon>Craniata</taxon>
        <taxon>Vertebrata</taxon>
        <taxon>Euteleostomi</taxon>
        <taxon>Archelosauria</taxon>
        <taxon>Archosauria</taxon>
        <taxon>Dinosauria</taxon>
        <taxon>Saurischia</taxon>
        <taxon>Theropoda</taxon>
        <taxon>Coelurosauria</taxon>
        <taxon>Aves</taxon>
        <taxon>Neognathae</taxon>
        <taxon>Neoaves</taxon>
        <taxon>Gruiformes</taxon>
        <taxon>Gruidae</taxon>
        <taxon>Grus</taxon>
    </lineage>
</organism>
<dbReference type="Proteomes" id="UP001623348">
    <property type="component" value="Unassembled WGS sequence"/>
</dbReference>
<reference evidence="1 2" key="1">
    <citation type="submission" date="2024-06" db="EMBL/GenBank/DDBJ databases">
        <title>The draft genome of Grus japonensis, version 3.</title>
        <authorList>
            <person name="Nabeshima K."/>
            <person name="Suzuki S."/>
            <person name="Onuma M."/>
        </authorList>
    </citation>
    <scope>NUCLEOTIDE SEQUENCE [LARGE SCALE GENOMIC DNA]</scope>
    <source>
        <strain evidence="1 2">451A</strain>
    </source>
</reference>
<dbReference type="AlphaFoldDB" id="A0ABC9Y3F0"/>
<evidence type="ECO:0000313" key="2">
    <source>
        <dbReference type="Proteomes" id="UP001623348"/>
    </source>
</evidence>
<gene>
    <name evidence="1" type="ORF">GRJ2_002799300</name>
</gene>
<protein>
    <submittedName>
        <fullName evidence="1">Zinc finger protein 462-like</fullName>
    </submittedName>
</protein>
<keyword evidence="2" id="KW-1185">Reference proteome</keyword>
<sequence length="150" mass="16684">MPVGSKTGPPLAKAKPISTSVITYLRRRKTLRERAFAAGERSEKMSQSLRLEFTLEFQPVQDSSDALAISQPRHIAIAVIKMFPGTAWECLSLSLGLEGSRDNSCLRCDQVDDLLSLVAELKEEVERLAVMKLQREVQKRSKGTSGHWGD</sequence>
<proteinExistence type="predicted"/>
<name>A0ABC9Y3F0_GRUJA</name>
<comment type="caution">
    <text evidence="1">The sequence shown here is derived from an EMBL/GenBank/DDBJ whole genome shotgun (WGS) entry which is preliminary data.</text>
</comment>
<accession>A0ABC9Y3F0</accession>